<organism evidence="1 2">
    <name type="scientific">Rhodovarius crocodyli</name>
    <dbReference type="NCBI Taxonomy" id="1979269"/>
    <lineage>
        <taxon>Bacteria</taxon>
        <taxon>Pseudomonadati</taxon>
        <taxon>Pseudomonadota</taxon>
        <taxon>Alphaproteobacteria</taxon>
        <taxon>Acetobacterales</taxon>
        <taxon>Roseomonadaceae</taxon>
        <taxon>Rhodovarius</taxon>
    </lineage>
</organism>
<proteinExistence type="predicted"/>
<comment type="caution">
    <text evidence="1">The sequence shown here is derived from an EMBL/GenBank/DDBJ whole genome shotgun (WGS) entry which is preliminary data.</text>
</comment>
<dbReference type="AlphaFoldDB" id="A0A437MN54"/>
<reference evidence="1 2" key="1">
    <citation type="submission" date="2019-01" db="EMBL/GenBank/DDBJ databases">
        <authorList>
            <person name="Chen W.-M."/>
        </authorList>
    </citation>
    <scope>NUCLEOTIDE SEQUENCE [LARGE SCALE GENOMIC DNA]</scope>
    <source>
        <strain evidence="1 2">CCP-6</strain>
    </source>
</reference>
<evidence type="ECO:0000313" key="2">
    <source>
        <dbReference type="Proteomes" id="UP000282957"/>
    </source>
</evidence>
<name>A0A437MN54_9PROT</name>
<sequence length="121" mass="12991">MSASQSDPNTLNSFAIALATFEDGRLNRDLTKIQEEVLEAIVEAAGLNGGKAKGEITIALTYKAEGGVMQITGDIKTKTPKLARGHSVFWLTPENKLSTRNPRQADLPFSDVTVPRAHGLA</sequence>
<dbReference type="OrthoDB" id="7363788at2"/>
<keyword evidence="2" id="KW-1185">Reference proteome</keyword>
<gene>
    <name evidence="1" type="ORF">EOD42_02880</name>
</gene>
<dbReference type="Proteomes" id="UP000282957">
    <property type="component" value="Unassembled WGS sequence"/>
</dbReference>
<evidence type="ECO:0000313" key="1">
    <source>
        <dbReference type="EMBL" id="RVT99067.1"/>
    </source>
</evidence>
<protein>
    <submittedName>
        <fullName evidence="1">Uncharacterized protein</fullName>
    </submittedName>
</protein>
<accession>A0A437MN54</accession>
<dbReference type="EMBL" id="SACL01000001">
    <property type="protein sequence ID" value="RVT99067.1"/>
    <property type="molecule type" value="Genomic_DNA"/>
</dbReference>
<dbReference type="RefSeq" id="WP_127785715.1">
    <property type="nucleotide sequence ID" value="NZ_SACL01000001.1"/>
</dbReference>